<evidence type="ECO:0000313" key="6">
    <source>
        <dbReference type="Proteomes" id="UP000659654"/>
    </source>
</evidence>
<dbReference type="EMBL" id="CAJFDI010000001">
    <property type="protein sequence ID" value="CAD5211339.1"/>
    <property type="molecule type" value="Genomic_DNA"/>
</dbReference>
<dbReference type="Proteomes" id="UP000095284">
    <property type="component" value="Unplaced"/>
</dbReference>
<keyword evidence="6" id="KW-1185">Reference proteome</keyword>
<name>A0A1I7S0V3_BURXY</name>
<evidence type="ECO:0000256" key="1">
    <source>
        <dbReference type="SAM" id="MobiDB-lite"/>
    </source>
</evidence>
<dbReference type="Proteomes" id="UP000582659">
    <property type="component" value="Unassembled WGS sequence"/>
</dbReference>
<organism evidence="5 7">
    <name type="scientific">Bursaphelenchus xylophilus</name>
    <name type="common">Pinewood nematode worm</name>
    <name type="synonym">Aphelenchoides xylophilus</name>
    <dbReference type="NCBI Taxonomy" id="6326"/>
    <lineage>
        <taxon>Eukaryota</taxon>
        <taxon>Metazoa</taxon>
        <taxon>Ecdysozoa</taxon>
        <taxon>Nematoda</taxon>
        <taxon>Chromadorea</taxon>
        <taxon>Rhabditida</taxon>
        <taxon>Tylenchina</taxon>
        <taxon>Tylenchomorpha</taxon>
        <taxon>Aphelenchoidea</taxon>
        <taxon>Aphelenchoididae</taxon>
        <taxon>Bursaphelenchus</taxon>
    </lineage>
</organism>
<keyword evidence="2" id="KW-0472">Membrane</keyword>
<dbReference type="SMR" id="A0A1I7S0V3"/>
<gene>
    <name evidence="3" type="ORF">BXYJ_LOCUS2379</name>
</gene>
<feature type="region of interest" description="Disordered" evidence="1">
    <location>
        <begin position="96"/>
        <end position="121"/>
    </location>
</feature>
<evidence type="ECO:0000256" key="2">
    <source>
        <dbReference type="SAM" id="Phobius"/>
    </source>
</evidence>
<reference evidence="7" key="1">
    <citation type="submission" date="2016-11" db="UniProtKB">
        <authorList>
            <consortium name="WormBaseParasite"/>
        </authorList>
    </citation>
    <scope>IDENTIFICATION</scope>
</reference>
<keyword evidence="2" id="KW-1133">Transmembrane helix</keyword>
<proteinExistence type="predicted"/>
<dbReference type="AlphaFoldDB" id="A0A1I7S0V3"/>
<reference evidence="4" key="2">
    <citation type="submission" date="2020-08" db="EMBL/GenBank/DDBJ databases">
        <authorList>
            <person name="Kikuchi T."/>
        </authorList>
    </citation>
    <scope>NUCLEOTIDE SEQUENCE</scope>
    <source>
        <strain evidence="3">Ka4C1</strain>
    </source>
</reference>
<dbReference type="EMBL" id="CAJFCV020000001">
    <property type="protein sequence ID" value="CAG9088112.1"/>
    <property type="molecule type" value="Genomic_DNA"/>
</dbReference>
<feature type="compositionally biased region" description="Polar residues" evidence="1">
    <location>
        <begin position="110"/>
        <end position="121"/>
    </location>
</feature>
<protein>
    <submittedName>
        <fullName evidence="3">(pine wood nematode) hypothetical protein</fullName>
    </submittedName>
</protein>
<dbReference type="WBParaSite" id="BXY_0662700.1">
    <property type="protein sequence ID" value="BXY_0662700.1"/>
    <property type="gene ID" value="BXY_0662700"/>
</dbReference>
<dbReference type="Proteomes" id="UP000659654">
    <property type="component" value="Unassembled WGS sequence"/>
</dbReference>
<evidence type="ECO:0000313" key="7">
    <source>
        <dbReference type="WBParaSite" id="BXY_0662700.1"/>
    </source>
</evidence>
<evidence type="ECO:0000313" key="3">
    <source>
        <dbReference type="EMBL" id="CAD5211339.1"/>
    </source>
</evidence>
<keyword evidence="2" id="KW-0812">Transmembrane</keyword>
<sequence>MLGEDSLTLLFIAMFYGIGAISLLASVKFVGHPQDGEESIDQEEEKEDHIHNYVPSKFHKLDSVESLEVLKEKEENSRITVMPLRLLEAESNLSRSRISGSSDSSSSLSPQIHCNFSHSSV</sequence>
<evidence type="ECO:0000313" key="5">
    <source>
        <dbReference type="Proteomes" id="UP000095284"/>
    </source>
</evidence>
<feature type="transmembrane region" description="Helical" evidence="2">
    <location>
        <begin position="6"/>
        <end position="25"/>
    </location>
</feature>
<feature type="compositionally biased region" description="Low complexity" evidence="1">
    <location>
        <begin position="96"/>
        <end position="109"/>
    </location>
</feature>
<evidence type="ECO:0000313" key="4">
    <source>
        <dbReference type="EMBL" id="CAG9088112.1"/>
    </source>
</evidence>
<accession>A0A1I7S0V3</accession>